<evidence type="ECO:0000256" key="3">
    <source>
        <dbReference type="ARBA" id="ARBA00022598"/>
    </source>
</evidence>
<evidence type="ECO:0000256" key="5">
    <source>
        <dbReference type="ARBA" id="ARBA00022741"/>
    </source>
</evidence>
<name>A0A1P8EJK3_9GAMM</name>
<dbReference type="PANTHER" id="PTHR43033">
    <property type="entry name" value="TRNA(ILE)-LYSIDINE SYNTHASE-RELATED"/>
    <property type="match status" value="1"/>
</dbReference>
<dbReference type="NCBIfam" id="TIGR02432">
    <property type="entry name" value="lysidine_TilS_N"/>
    <property type="match status" value="1"/>
</dbReference>
<proteinExistence type="inferred from homology"/>
<dbReference type="Proteomes" id="UP000185674">
    <property type="component" value="Chromosome"/>
</dbReference>
<dbReference type="SUPFAM" id="SSF56037">
    <property type="entry name" value="PheT/TilS domain"/>
    <property type="match status" value="1"/>
</dbReference>
<evidence type="ECO:0000313" key="10">
    <source>
        <dbReference type="EMBL" id="APV36389.1"/>
    </source>
</evidence>
<evidence type="ECO:0000256" key="4">
    <source>
        <dbReference type="ARBA" id="ARBA00022694"/>
    </source>
</evidence>
<dbReference type="GO" id="GO:0005737">
    <property type="term" value="C:cytoplasm"/>
    <property type="evidence" value="ECO:0007669"/>
    <property type="project" value="UniProtKB-SubCell"/>
</dbReference>
<dbReference type="GO" id="GO:0006400">
    <property type="term" value="P:tRNA modification"/>
    <property type="evidence" value="ECO:0007669"/>
    <property type="project" value="UniProtKB-UniRule"/>
</dbReference>
<comment type="similarity">
    <text evidence="8">Belongs to the tRNA(Ile)-lysidine synthase family.</text>
</comment>
<keyword evidence="5 8" id="KW-0547">Nucleotide-binding</keyword>
<evidence type="ECO:0000256" key="6">
    <source>
        <dbReference type="ARBA" id="ARBA00022840"/>
    </source>
</evidence>
<dbReference type="KEGG" id="asol:BEN76_10330"/>
<evidence type="ECO:0000256" key="8">
    <source>
        <dbReference type="HAMAP-Rule" id="MF_01161"/>
    </source>
</evidence>
<dbReference type="Gene3D" id="1.20.59.20">
    <property type="match status" value="1"/>
</dbReference>
<keyword evidence="4 8" id="KW-0819">tRNA processing</keyword>
<feature type="binding site" evidence="8">
    <location>
        <begin position="38"/>
        <end position="43"/>
    </location>
    <ligand>
        <name>ATP</name>
        <dbReference type="ChEBI" id="CHEBI:30616"/>
    </ligand>
</feature>
<evidence type="ECO:0000313" key="11">
    <source>
        <dbReference type="Proteomes" id="UP000185674"/>
    </source>
</evidence>
<dbReference type="Pfam" id="PF11734">
    <property type="entry name" value="TilS_C"/>
    <property type="match status" value="1"/>
</dbReference>
<sequence length="458" mass="52842">MRSALPTFNEIWQRKFRHRLLIQAQQFSADSVFLIGCSGGMDSMLLLHVMSELFPHNIRAIYIDHQLQSSSRAWGDFIQNFAQQRQIPVTIQPVDVEAGNLENQARQARYAAFLRHAQPNDILVLAHHQNDQAETVLLRLLSGTGVQGLAAMKQHDHIQTLRRWRPFLSLSRQQIQAWVDQLALPYVQDETNFDTRYDRAWCREQLWPLLEQRFPKMQDAVARTSVLMQDAQTILDEVLQQDLAATGSDNHLMLQPFLQLSAARQRQLLSFWMKGKETYRPSLDMVNRLQEEVIHAKADAQAALHWNGFYYVRYQQILHRIAHAAYTAQTLPQQQTLADLKLDHMLELSSGRYILKVADIGLSKALLARELTVLARQGGEKIHLYGRVGHWPLKKAIQNAQIFPWLRHTIQILLVDNVMLGVFTPNGFWLAQSDYCEVGGWQPYLISDVNHLRVEHNS</sequence>
<evidence type="ECO:0000256" key="7">
    <source>
        <dbReference type="ARBA" id="ARBA00048539"/>
    </source>
</evidence>
<dbReference type="Pfam" id="PF09179">
    <property type="entry name" value="TilS"/>
    <property type="match status" value="1"/>
</dbReference>
<dbReference type="eggNOG" id="COG0037">
    <property type="taxonomic scope" value="Bacteria"/>
</dbReference>
<dbReference type="SUPFAM" id="SSF52402">
    <property type="entry name" value="Adenine nucleotide alpha hydrolases-like"/>
    <property type="match status" value="1"/>
</dbReference>
<accession>A0A1P8EJK3</accession>
<evidence type="ECO:0000256" key="1">
    <source>
        <dbReference type="ARBA" id="ARBA00004496"/>
    </source>
</evidence>
<gene>
    <name evidence="8" type="primary">tilS</name>
    <name evidence="10" type="ORF">BEN76_10330</name>
</gene>
<dbReference type="AlphaFoldDB" id="A0A1P8EJK3"/>
<dbReference type="NCBIfam" id="TIGR02433">
    <property type="entry name" value="lysidine_TilS_C"/>
    <property type="match status" value="1"/>
</dbReference>
<dbReference type="SUPFAM" id="SSF82829">
    <property type="entry name" value="MesJ substrate recognition domain-like"/>
    <property type="match status" value="1"/>
</dbReference>
<dbReference type="Pfam" id="PF01171">
    <property type="entry name" value="ATP_bind_3"/>
    <property type="match status" value="1"/>
</dbReference>
<dbReference type="RefSeq" id="WP_076033012.1">
    <property type="nucleotide sequence ID" value="NZ_BKPK01000012.1"/>
</dbReference>
<comment type="function">
    <text evidence="8">Ligates lysine onto the cytidine present at position 34 of the AUA codon-specific tRNA(Ile) that contains the anticodon CAU, in an ATP-dependent manner. Cytidine is converted to lysidine, thus changing the amino acid specificity of the tRNA from methionine to isoleucine.</text>
</comment>
<dbReference type="EMBL" id="CP016896">
    <property type="protein sequence ID" value="APV36389.1"/>
    <property type="molecule type" value="Genomic_DNA"/>
</dbReference>
<keyword evidence="3 8" id="KW-0436">Ligase</keyword>
<protein>
    <recommendedName>
        <fullName evidence="8">tRNA(Ile)-lysidine synthase</fullName>
        <ecNumber evidence="8">6.3.4.19</ecNumber>
    </recommendedName>
    <alternativeName>
        <fullName evidence="8">tRNA(Ile)-2-lysyl-cytidine synthase</fullName>
    </alternativeName>
    <alternativeName>
        <fullName evidence="8">tRNA(Ile)-lysidine synthetase</fullName>
    </alternativeName>
</protein>
<comment type="catalytic activity">
    <reaction evidence="7 8">
        <text>cytidine(34) in tRNA(Ile2) + L-lysine + ATP = lysidine(34) in tRNA(Ile2) + AMP + diphosphate + H(+)</text>
        <dbReference type="Rhea" id="RHEA:43744"/>
        <dbReference type="Rhea" id="RHEA-COMP:10625"/>
        <dbReference type="Rhea" id="RHEA-COMP:10670"/>
        <dbReference type="ChEBI" id="CHEBI:15378"/>
        <dbReference type="ChEBI" id="CHEBI:30616"/>
        <dbReference type="ChEBI" id="CHEBI:32551"/>
        <dbReference type="ChEBI" id="CHEBI:33019"/>
        <dbReference type="ChEBI" id="CHEBI:82748"/>
        <dbReference type="ChEBI" id="CHEBI:83665"/>
        <dbReference type="ChEBI" id="CHEBI:456215"/>
        <dbReference type="EC" id="6.3.4.19"/>
    </reaction>
</comment>
<dbReference type="EC" id="6.3.4.19" evidence="8"/>
<evidence type="ECO:0000256" key="2">
    <source>
        <dbReference type="ARBA" id="ARBA00022490"/>
    </source>
</evidence>
<dbReference type="GO" id="GO:0005524">
    <property type="term" value="F:ATP binding"/>
    <property type="evidence" value="ECO:0007669"/>
    <property type="project" value="UniProtKB-UniRule"/>
</dbReference>
<dbReference type="InterPro" id="IPR015262">
    <property type="entry name" value="tRNA_Ile_lys_synt_subst-bd"/>
</dbReference>
<organism evidence="10 11">
    <name type="scientific">Acinetobacter soli</name>
    <dbReference type="NCBI Taxonomy" id="487316"/>
    <lineage>
        <taxon>Bacteria</taxon>
        <taxon>Pseudomonadati</taxon>
        <taxon>Pseudomonadota</taxon>
        <taxon>Gammaproteobacteria</taxon>
        <taxon>Moraxellales</taxon>
        <taxon>Moraxellaceae</taxon>
        <taxon>Acinetobacter</taxon>
    </lineage>
</organism>
<dbReference type="InterPro" id="IPR012796">
    <property type="entry name" value="Lysidine-tRNA-synth_C"/>
</dbReference>
<comment type="domain">
    <text evidence="8">The N-terminal region contains the highly conserved SGGXDS motif, predicted to be a P-loop motif involved in ATP binding.</text>
</comment>
<dbReference type="PANTHER" id="PTHR43033:SF1">
    <property type="entry name" value="TRNA(ILE)-LYSIDINE SYNTHASE-RELATED"/>
    <property type="match status" value="1"/>
</dbReference>
<dbReference type="GO" id="GO:0032267">
    <property type="term" value="F:tRNA(Ile)-lysidine synthase activity"/>
    <property type="evidence" value="ECO:0007669"/>
    <property type="project" value="UniProtKB-EC"/>
</dbReference>
<dbReference type="InterPro" id="IPR012795">
    <property type="entry name" value="tRNA_Ile_lys_synt_N"/>
</dbReference>
<evidence type="ECO:0000259" key="9">
    <source>
        <dbReference type="SMART" id="SM00977"/>
    </source>
</evidence>
<dbReference type="CDD" id="cd01992">
    <property type="entry name" value="TilS_N"/>
    <property type="match status" value="1"/>
</dbReference>
<dbReference type="HAMAP" id="MF_01161">
    <property type="entry name" value="tRNA_Ile_lys_synt"/>
    <property type="match status" value="1"/>
</dbReference>
<dbReference type="InterPro" id="IPR012094">
    <property type="entry name" value="tRNA_Ile_lys_synt"/>
</dbReference>
<comment type="subcellular location">
    <subcellularLocation>
        <location evidence="1 8">Cytoplasm</location>
    </subcellularLocation>
</comment>
<dbReference type="STRING" id="487316.BEN76_10330"/>
<dbReference type="Gene3D" id="3.40.50.620">
    <property type="entry name" value="HUPs"/>
    <property type="match status" value="1"/>
</dbReference>
<dbReference type="InterPro" id="IPR014729">
    <property type="entry name" value="Rossmann-like_a/b/a_fold"/>
</dbReference>
<feature type="domain" description="Lysidine-tRNA(Ile) synthetase C-terminal" evidence="9">
    <location>
        <begin position="371"/>
        <end position="446"/>
    </location>
</feature>
<dbReference type="SMART" id="SM00977">
    <property type="entry name" value="TilS_C"/>
    <property type="match status" value="1"/>
</dbReference>
<keyword evidence="6 8" id="KW-0067">ATP-binding</keyword>
<reference evidence="10 11" key="1">
    <citation type="submission" date="2016-08" db="EMBL/GenBank/DDBJ databases">
        <title>Complete genome sequence of Acinetobacter baylyi strain GFJ2.</title>
        <authorList>
            <person name="Tabata M."/>
            <person name="Kuboki S."/>
            <person name="Gibu N."/>
            <person name="Kinouchi Y."/>
            <person name="Vangnai A."/>
            <person name="Kasai D."/>
            <person name="Fukuda M."/>
        </authorList>
    </citation>
    <scope>NUCLEOTIDE SEQUENCE [LARGE SCALE GENOMIC DNA]</scope>
    <source>
        <strain evidence="10 11">GFJ2</strain>
    </source>
</reference>
<keyword evidence="2 8" id="KW-0963">Cytoplasm</keyword>
<dbReference type="InterPro" id="IPR011063">
    <property type="entry name" value="TilS/TtcA_N"/>
</dbReference>